<evidence type="ECO:0000313" key="1">
    <source>
        <dbReference type="Proteomes" id="UP001652622"/>
    </source>
</evidence>
<dbReference type="InterPro" id="IPR001181">
    <property type="entry name" value="IL-7"/>
</dbReference>
<gene>
    <name evidence="2" type="primary">LOC117672910</name>
</gene>
<dbReference type="GO" id="GO:0006955">
    <property type="term" value="P:immune response"/>
    <property type="evidence" value="ECO:0007669"/>
    <property type="project" value="InterPro"/>
</dbReference>
<accession>A0A6P9D145</accession>
<dbReference type="InParanoid" id="A0A6P9D145"/>
<keyword evidence="1" id="KW-1185">Reference proteome</keyword>
<dbReference type="PRINTS" id="PR00435">
    <property type="entry name" value="INTERLEUKIN7"/>
</dbReference>
<dbReference type="GO" id="GO:0005576">
    <property type="term" value="C:extracellular region"/>
    <property type="evidence" value="ECO:0007669"/>
    <property type="project" value="InterPro"/>
</dbReference>
<dbReference type="Proteomes" id="UP001652622">
    <property type="component" value="Unplaced"/>
</dbReference>
<protein>
    <submittedName>
        <fullName evidence="2">Interleukin-7-like isoform X1</fullName>
    </submittedName>
</protein>
<name>A0A6P9D145_PANGU</name>
<dbReference type="AlphaFoldDB" id="A0A6P9D145"/>
<dbReference type="KEGG" id="pgut:117672910"/>
<reference evidence="2" key="1">
    <citation type="submission" date="2025-08" db="UniProtKB">
        <authorList>
            <consortium name="RefSeq"/>
        </authorList>
    </citation>
    <scope>IDENTIFICATION</scope>
    <source>
        <tissue evidence="2">Blood</tissue>
    </source>
</reference>
<dbReference type="GeneID" id="117672910"/>
<proteinExistence type="predicted"/>
<dbReference type="GO" id="GO:0008083">
    <property type="term" value="F:growth factor activity"/>
    <property type="evidence" value="ECO:0007669"/>
    <property type="project" value="InterPro"/>
</dbReference>
<evidence type="ECO:0000313" key="2">
    <source>
        <dbReference type="RefSeq" id="XP_034285901.1"/>
    </source>
</evidence>
<dbReference type="RefSeq" id="XP_034285901.1">
    <property type="nucleotide sequence ID" value="XM_034430010.2"/>
</dbReference>
<sequence length="186" mass="21649">MSHVVHENVEEYRTEDLNPLVSCLIPHSASLRYIFMILPLFLVLVPEASSDMTEIRNDYENILVNMINHLETLINQNITSSCNGRCYPSSFENASITCLTLCLKIKTNCTKIFPDVKNSMTSVTESTTKILNKNGYTLQPLNHRCNYRQCRKYIRKFDCIYTLCCLKNVVSALRVWWQKFLYHSYS</sequence>
<dbReference type="GO" id="GO:0005139">
    <property type="term" value="F:interleukin-7 receptor binding"/>
    <property type="evidence" value="ECO:0007669"/>
    <property type="project" value="InterPro"/>
</dbReference>
<organism evidence="1 2">
    <name type="scientific">Pantherophis guttatus</name>
    <name type="common">Corn snake</name>
    <name type="synonym">Elaphe guttata</name>
    <dbReference type="NCBI Taxonomy" id="94885"/>
    <lineage>
        <taxon>Eukaryota</taxon>
        <taxon>Metazoa</taxon>
        <taxon>Chordata</taxon>
        <taxon>Craniata</taxon>
        <taxon>Vertebrata</taxon>
        <taxon>Euteleostomi</taxon>
        <taxon>Lepidosauria</taxon>
        <taxon>Squamata</taxon>
        <taxon>Bifurcata</taxon>
        <taxon>Unidentata</taxon>
        <taxon>Episquamata</taxon>
        <taxon>Toxicofera</taxon>
        <taxon>Serpentes</taxon>
        <taxon>Colubroidea</taxon>
        <taxon>Colubridae</taxon>
        <taxon>Colubrinae</taxon>
        <taxon>Pantherophis</taxon>
    </lineage>
</organism>